<dbReference type="EMBL" id="BJUS01000001">
    <property type="protein sequence ID" value="GEK71601.1"/>
    <property type="molecule type" value="Genomic_DNA"/>
</dbReference>
<dbReference type="RefSeq" id="WP_146907298.1">
    <property type="nucleotide sequence ID" value="NZ_BJUS01000001.1"/>
</dbReference>
<name>A0ABQ0U0B3_9GAMM</name>
<dbReference type="Proteomes" id="UP000321121">
    <property type="component" value="Unassembled WGS sequence"/>
</dbReference>
<proteinExistence type="predicted"/>
<accession>A0ABQ0U0B3</accession>
<evidence type="ECO:0000313" key="1">
    <source>
        <dbReference type="EMBL" id="GEK71601.1"/>
    </source>
</evidence>
<keyword evidence="2" id="KW-1185">Reference proteome</keyword>
<sequence>MAVEIGTAVDHVDLYNKLYTFLTSNADLVAAGQEWTRAWGAAPPYTSDTAGSSTGSDILLQGPGSAGNDTILVGMRLEHDPDSDLFGIWFAGAQGIVSSAEYAWEHVNSAPRMHIPLFDQTSPYWFVANGRRFVVVVKISTTFVACYQGFLLPYATPQEWPYPMVSSGCSRQAKRWSDENPGHTHFCMPNISRFDTQQSNLDYEEYDGNPQNDGLLRVLSPSGEWVMFNNSRDSYRVFPWASPGEDVDFVYGQRTLFGGDHMLYPATLVSTGSRLLGTLGVFEGVFHCTGFGNAAENLLTIGGVDHLVVQNLFRTGFTDYWALALE</sequence>
<evidence type="ECO:0000313" key="2">
    <source>
        <dbReference type="Proteomes" id="UP000321121"/>
    </source>
</evidence>
<gene>
    <name evidence="1" type="ORF">HHA04nite_01450</name>
</gene>
<comment type="caution">
    <text evidence="1">The sequence shown here is derived from an EMBL/GenBank/DDBJ whole genome shotgun (WGS) entry which is preliminary data.</text>
</comment>
<reference evidence="1 2" key="1">
    <citation type="submission" date="2019-07" db="EMBL/GenBank/DDBJ databases">
        <title>Whole genome shotgun sequence of Halomonas halophila NBRC 102604.</title>
        <authorList>
            <person name="Hosoyama A."/>
            <person name="Uohara A."/>
            <person name="Ohji S."/>
            <person name="Ichikawa N."/>
        </authorList>
    </citation>
    <scope>NUCLEOTIDE SEQUENCE [LARGE SCALE GENOMIC DNA]</scope>
    <source>
        <strain evidence="1 2">NBRC 102604</strain>
    </source>
</reference>
<organism evidence="1 2">
    <name type="scientific">Halomonas halophila</name>
    <dbReference type="NCBI Taxonomy" id="29573"/>
    <lineage>
        <taxon>Bacteria</taxon>
        <taxon>Pseudomonadati</taxon>
        <taxon>Pseudomonadota</taxon>
        <taxon>Gammaproteobacteria</taxon>
        <taxon>Oceanospirillales</taxon>
        <taxon>Halomonadaceae</taxon>
        <taxon>Halomonas</taxon>
    </lineage>
</organism>
<protein>
    <submittedName>
        <fullName evidence="1">Uncharacterized protein</fullName>
    </submittedName>
</protein>